<dbReference type="Pfam" id="PF20009">
    <property type="entry name" value="GEVED"/>
    <property type="match status" value="3"/>
</dbReference>
<reference evidence="4" key="1">
    <citation type="journal article" date="2019" name="Int. J. Syst. Evol. Microbiol.">
        <title>The Global Catalogue of Microorganisms (GCM) 10K type strain sequencing project: providing services to taxonomists for standard genome sequencing and annotation.</title>
        <authorList>
            <consortium name="The Broad Institute Genomics Platform"/>
            <consortium name="The Broad Institute Genome Sequencing Center for Infectious Disease"/>
            <person name="Wu L."/>
            <person name="Ma J."/>
        </authorList>
    </citation>
    <scope>NUCLEOTIDE SEQUENCE [LARGE SCALE GENOMIC DNA]</scope>
    <source>
        <strain evidence="4">KCTC 42903</strain>
    </source>
</reference>
<dbReference type="InterPro" id="IPR045474">
    <property type="entry name" value="GEVED"/>
</dbReference>
<feature type="domain" description="GEVED" evidence="2">
    <location>
        <begin position="405"/>
        <end position="486"/>
    </location>
</feature>
<keyword evidence="1" id="KW-0732">Signal</keyword>
<evidence type="ECO:0000313" key="4">
    <source>
        <dbReference type="Proteomes" id="UP001597441"/>
    </source>
</evidence>
<evidence type="ECO:0000259" key="2">
    <source>
        <dbReference type="Pfam" id="PF20009"/>
    </source>
</evidence>
<proteinExistence type="predicted"/>
<dbReference type="RefSeq" id="WP_388020443.1">
    <property type="nucleotide sequence ID" value="NZ_JBHUDT010000007.1"/>
</dbReference>
<gene>
    <name evidence="3" type="ORF">ACFSQS_14325</name>
</gene>
<dbReference type="Proteomes" id="UP001597441">
    <property type="component" value="Unassembled WGS sequence"/>
</dbReference>
<protein>
    <submittedName>
        <fullName evidence="3">GEVED domain-containing protein</fullName>
    </submittedName>
</protein>
<evidence type="ECO:0000313" key="3">
    <source>
        <dbReference type="EMBL" id="MFD2536287.1"/>
    </source>
</evidence>
<organism evidence="3 4">
    <name type="scientific">Gelatiniphilus marinus</name>
    <dbReference type="NCBI Taxonomy" id="1759464"/>
    <lineage>
        <taxon>Bacteria</taxon>
        <taxon>Pseudomonadati</taxon>
        <taxon>Bacteroidota</taxon>
        <taxon>Flavobacteriia</taxon>
        <taxon>Flavobacteriales</taxon>
        <taxon>Flavobacteriaceae</taxon>
        <taxon>Gelatiniphilus</taxon>
    </lineage>
</organism>
<dbReference type="EMBL" id="JBHULK010000007">
    <property type="protein sequence ID" value="MFD2536287.1"/>
    <property type="molecule type" value="Genomic_DNA"/>
</dbReference>
<feature type="signal peptide" evidence="1">
    <location>
        <begin position="1"/>
        <end position="23"/>
    </location>
</feature>
<comment type="caution">
    <text evidence="3">The sequence shown here is derived from an EMBL/GenBank/DDBJ whole genome shotgun (WGS) entry which is preliminary data.</text>
</comment>
<accession>A0ABW5JWH3</accession>
<keyword evidence="4" id="KW-1185">Reference proteome</keyword>
<feature type="domain" description="GEVED" evidence="2">
    <location>
        <begin position="91"/>
        <end position="172"/>
    </location>
</feature>
<feature type="chain" id="PRO_5047463065" evidence="1">
    <location>
        <begin position="24"/>
        <end position="566"/>
    </location>
</feature>
<evidence type="ECO:0000256" key="1">
    <source>
        <dbReference type="SAM" id="SignalP"/>
    </source>
</evidence>
<sequence>MMKNYFKTLCAMVTLLFASVSYAQYCTPTVPQTASSFINNFQLDSGTVLDRASTNIGYENITDSNVTLISNTAYRFDIGVGDPGLTTHKSIHVWIDINRDGDFDDTNELIFSWTGANTGANLGFSNKNIGSVLSEGETRMRVAMRAANGAIDISSINACDDFTGGEVQDYKIDIFLSPPPTYCEPTVPMTASSYLNNLTLDNGALLNRNSTNMGYENITDTNFTLMSDTAYRFDFGVGDPGLTTHKSIHVWIDLNKDGDFDDAQELTFSWTGANTGANLGFSNKNIGTVIAGGLTRMRVAMRAANGAIDISGITACDNFTGGEVEDYRVNLELPPASAYCEPVVPMTASSYLNNLTLDSGALLDRNSTNMGYENITDTNINLISNTAYRFDFGVGDPGLTTHKSIHVWIDMNGDLDFDDAGELTFSWTGANTGASLGFSNKNIGPVIVEGETRMRVAMRAANGPITMTGITPCDDFTGGEVEDYKVILSNTALSVEDNKLKNNFKAYPNPAADGLFNLSIESKWDVYSLLGTKVLEGKGKKVDLSAFAKGTYILRTPFTSKLLISK</sequence>
<feature type="domain" description="GEVED" evidence="2">
    <location>
        <begin position="248"/>
        <end position="330"/>
    </location>
</feature>
<name>A0ABW5JWH3_9FLAO</name>